<dbReference type="AlphaFoldDB" id="A0A9X8R3E2"/>
<reference evidence="1 2" key="1">
    <citation type="submission" date="2017-01" db="EMBL/GenBank/DDBJ databases">
        <authorList>
            <person name="Varghese N."/>
            <person name="Submissions S."/>
        </authorList>
    </citation>
    <scope>NUCLEOTIDE SEQUENCE [LARGE SCALE GENOMIC DNA]</scope>
    <source>
        <strain evidence="1 2">RUG2-6</strain>
    </source>
</reference>
<comment type="caution">
    <text evidence="1">The sequence shown here is derived from an EMBL/GenBank/DDBJ whole genome shotgun (WGS) entry which is preliminary data.</text>
</comment>
<evidence type="ECO:0000313" key="1">
    <source>
        <dbReference type="EMBL" id="SIQ21544.1"/>
    </source>
</evidence>
<accession>A0A9X8R3E2</accession>
<sequence>MRFKEFHEVDICKPEAILAIASFFRPKRCRLSLTVLGYFMIRGDTYDSNYSYWIGCT</sequence>
<dbReference type="Proteomes" id="UP000185829">
    <property type="component" value="Unassembled WGS sequence"/>
</dbReference>
<organism evidence="1 2">
    <name type="scientific">Peribacillus simplex</name>
    <dbReference type="NCBI Taxonomy" id="1478"/>
    <lineage>
        <taxon>Bacteria</taxon>
        <taxon>Bacillati</taxon>
        <taxon>Bacillota</taxon>
        <taxon>Bacilli</taxon>
        <taxon>Bacillales</taxon>
        <taxon>Bacillaceae</taxon>
        <taxon>Peribacillus</taxon>
    </lineage>
</organism>
<evidence type="ECO:0000313" key="2">
    <source>
        <dbReference type="Proteomes" id="UP000185829"/>
    </source>
</evidence>
<protein>
    <submittedName>
        <fullName evidence="1">Uncharacterized protein</fullName>
    </submittedName>
</protein>
<gene>
    <name evidence="1" type="ORF">SAMN05878482_101661</name>
</gene>
<name>A0A9X8R3E2_9BACI</name>
<dbReference type="EMBL" id="FTMX01000001">
    <property type="protein sequence ID" value="SIQ21544.1"/>
    <property type="molecule type" value="Genomic_DNA"/>
</dbReference>
<proteinExistence type="predicted"/>